<dbReference type="EMBL" id="JANJYJ010000005">
    <property type="protein sequence ID" value="KAK3212650.1"/>
    <property type="molecule type" value="Genomic_DNA"/>
</dbReference>
<dbReference type="AlphaFoldDB" id="A0AAE0AGA4"/>
<proteinExistence type="predicted"/>
<keyword evidence="3" id="KW-1185">Reference proteome</keyword>
<accession>A0AAE0AGA4</accession>
<keyword evidence="1" id="KW-1133">Transmembrane helix</keyword>
<comment type="caution">
    <text evidence="2">The sequence shown here is derived from an EMBL/GenBank/DDBJ whole genome shotgun (WGS) entry which is preliminary data.</text>
</comment>
<keyword evidence="1" id="KW-0812">Transmembrane</keyword>
<keyword evidence="1" id="KW-0472">Membrane</keyword>
<sequence length="355" mass="40423">MLSLNTLWVFLLILGGLPLLRSVLRLLVMTIERLQTSSDDGGAIDADGQMMEVRFWIKWFVESGGKGSYEQEGEWSGFYGSNFKIWKVREGVEIEMVSNNVFAFQTANLCANLSLLEEKGLVRLLQDDLNEVGLRWLALSLVGKVLTNKKVNGVAFMGLISKFGSGPWTFDSALIVLAEPTGKLSVDKMVFSDTEFWVQIHKVSLLCMTKEIGRFLGSMVEEVKEVEIGKSWDNSKNFLRVRLRMDIMRPLRRFLRVDVMGYGDVSVMLLWYEWLPNHCFRCATALERWRGQRRSNSEKLNSGISNHFRVGNSGSRSWRPVVTHRPGAIIGSKGRAGFERKDVGRYKRSDSQVEY</sequence>
<dbReference type="PANTHER" id="PTHR31286:SF167">
    <property type="entry name" value="OS09G0268800 PROTEIN"/>
    <property type="match status" value="1"/>
</dbReference>
<name>A0AAE0AGA4_9ROSI</name>
<dbReference type="PANTHER" id="PTHR31286">
    <property type="entry name" value="GLYCINE-RICH CELL WALL STRUCTURAL PROTEIN 1.8-LIKE"/>
    <property type="match status" value="1"/>
</dbReference>
<reference evidence="2" key="1">
    <citation type="journal article" date="2023" name="Plant J.">
        <title>Genome sequences and population genomics provide insights into the demographic history, inbreeding, and mutation load of two 'living fossil' tree species of Dipteronia.</title>
        <authorList>
            <person name="Feng Y."/>
            <person name="Comes H.P."/>
            <person name="Chen J."/>
            <person name="Zhu S."/>
            <person name="Lu R."/>
            <person name="Zhang X."/>
            <person name="Li P."/>
            <person name="Qiu J."/>
            <person name="Olsen K.M."/>
            <person name="Qiu Y."/>
        </authorList>
    </citation>
    <scope>NUCLEOTIDE SEQUENCE</scope>
    <source>
        <strain evidence="2">NBL</strain>
    </source>
</reference>
<dbReference type="InterPro" id="IPR040256">
    <property type="entry name" value="At4g02000-like"/>
</dbReference>
<evidence type="ECO:0000313" key="3">
    <source>
        <dbReference type="Proteomes" id="UP001281410"/>
    </source>
</evidence>
<evidence type="ECO:0008006" key="4">
    <source>
        <dbReference type="Google" id="ProtNLM"/>
    </source>
</evidence>
<feature type="transmembrane region" description="Helical" evidence="1">
    <location>
        <begin position="6"/>
        <end position="28"/>
    </location>
</feature>
<organism evidence="2 3">
    <name type="scientific">Dipteronia sinensis</name>
    <dbReference type="NCBI Taxonomy" id="43782"/>
    <lineage>
        <taxon>Eukaryota</taxon>
        <taxon>Viridiplantae</taxon>
        <taxon>Streptophyta</taxon>
        <taxon>Embryophyta</taxon>
        <taxon>Tracheophyta</taxon>
        <taxon>Spermatophyta</taxon>
        <taxon>Magnoliopsida</taxon>
        <taxon>eudicotyledons</taxon>
        <taxon>Gunneridae</taxon>
        <taxon>Pentapetalae</taxon>
        <taxon>rosids</taxon>
        <taxon>malvids</taxon>
        <taxon>Sapindales</taxon>
        <taxon>Sapindaceae</taxon>
        <taxon>Hippocastanoideae</taxon>
        <taxon>Acereae</taxon>
        <taxon>Dipteronia</taxon>
    </lineage>
</organism>
<gene>
    <name evidence="2" type="ORF">Dsin_017356</name>
</gene>
<evidence type="ECO:0000313" key="2">
    <source>
        <dbReference type="EMBL" id="KAK3212650.1"/>
    </source>
</evidence>
<evidence type="ECO:0000256" key="1">
    <source>
        <dbReference type="SAM" id="Phobius"/>
    </source>
</evidence>
<protein>
    <recommendedName>
        <fullName evidence="4">DUF4283 domain-containing protein</fullName>
    </recommendedName>
</protein>
<dbReference type="Proteomes" id="UP001281410">
    <property type="component" value="Unassembled WGS sequence"/>
</dbReference>